<evidence type="ECO:0008006" key="3">
    <source>
        <dbReference type="Google" id="ProtNLM"/>
    </source>
</evidence>
<evidence type="ECO:0000313" key="2">
    <source>
        <dbReference type="Proteomes" id="UP000254000"/>
    </source>
</evidence>
<dbReference type="OrthoDB" id="9769481at2"/>
<keyword evidence="2" id="KW-1185">Reference proteome</keyword>
<dbReference type="Gene3D" id="3.40.50.1820">
    <property type="entry name" value="alpha/beta hydrolase"/>
    <property type="match status" value="1"/>
</dbReference>
<protein>
    <recommendedName>
        <fullName evidence="3">DUF2974 domain-containing protein</fullName>
    </recommendedName>
</protein>
<accession>A0A369M5I4</accession>
<reference evidence="1 2" key="1">
    <citation type="journal article" date="2018" name="Elife">
        <title>Discovery and characterization of a prevalent human gut bacterial enzyme sufficient for the inactivation of a family of plant toxins.</title>
        <authorList>
            <person name="Koppel N."/>
            <person name="Bisanz J.E."/>
            <person name="Pandelia M.E."/>
            <person name="Turnbaugh P.J."/>
            <person name="Balskus E.P."/>
        </authorList>
    </citation>
    <scope>NUCLEOTIDE SEQUENCE [LARGE SCALE GENOMIC DNA]</scope>
    <source>
        <strain evidence="1 2">3C</strain>
    </source>
</reference>
<dbReference type="InterPro" id="IPR029058">
    <property type="entry name" value="AB_hydrolase_fold"/>
</dbReference>
<dbReference type="InterPro" id="IPR024499">
    <property type="entry name" value="Mbeg1-like"/>
</dbReference>
<dbReference type="EMBL" id="PPTS01000001">
    <property type="protein sequence ID" value="RDB67001.1"/>
    <property type="molecule type" value="Genomic_DNA"/>
</dbReference>
<sequence>MNLLDYLATEFAPFDEKPFNPVDSAVLSQFCMVRAEGVVPALRERSSFLDLGTIVENLLSPARSAVRFADALRAELYPSMFTGLDPHRVKENLLALAASPRFRDMRVRDYLSLFDTDRQTQFAAMTFVHRKDFAYVGFRGTDTSFTGWRENFNMAYTAPVPAQEQAARYLQAVAPRAPKRVYVGGHSKGGNLAVYAALKAPPAVQRRIELVYSHDGPGFKAGTFAPADWAPLEGRIHRTVPQDSVVGLLMESHVPPRVVRSTAKGIDQHSVFSWEVAGDDFLYLEGLTDGAQLADAVLTEWLAQFSDEEAAVVVDAFFQAVEASGARDASDLLCGGTKALALVPEAAKNMDPGARATLLAALKPLTEIAARRLAQGVSVLWPGSRAPSQPQAAERSAGA</sequence>
<dbReference type="GeneID" id="78358243"/>
<dbReference type="Pfam" id="PF11187">
    <property type="entry name" value="Mbeg1-like"/>
    <property type="match status" value="1"/>
</dbReference>
<evidence type="ECO:0000313" key="1">
    <source>
        <dbReference type="EMBL" id="RDB67001.1"/>
    </source>
</evidence>
<dbReference type="Proteomes" id="UP000254000">
    <property type="component" value="Unassembled WGS sequence"/>
</dbReference>
<organism evidence="1 2">
    <name type="scientific">Gordonibacter pamelaeae</name>
    <dbReference type="NCBI Taxonomy" id="471189"/>
    <lineage>
        <taxon>Bacteria</taxon>
        <taxon>Bacillati</taxon>
        <taxon>Actinomycetota</taxon>
        <taxon>Coriobacteriia</taxon>
        <taxon>Eggerthellales</taxon>
        <taxon>Eggerthellaceae</taxon>
        <taxon>Gordonibacter</taxon>
    </lineage>
</organism>
<name>A0A369M5I4_9ACTN</name>
<dbReference type="AlphaFoldDB" id="A0A369M5I4"/>
<dbReference type="RefSeq" id="WP_114568091.1">
    <property type="nucleotide sequence ID" value="NZ_CABMMS010000001.1"/>
</dbReference>
<gene>
    <name evidence="1" type="ORF">C1877_00715</name>
</gene>
<dbReference type="SUPFAM" id="SSF53474">
    <property type="entry name" value="alpha/beta-Hydrolases"/>
    <property type="match status" value="1"/>
</dbReference>
<comment type="caution">
    <text evidence="1">The sequence shown here is derived from an EMBL/GenBank/DDBJ whole genome shotgun (WGS) entry which is preliminary data.</text>
</comment>
<proteinExistence type="predicted"/>